<dbReference type="EMBL" id="QNRK01000012">
    <property type="protein sequence ID" value="RBP13147.1"/>
    <property type="molecule type" value="Genomic_DNA"/>
</dbReference>
<reference evidence="1 2" key="1">
    <citation type="submission" date="2018-06" db="EMBL/GenBank/DDBJ databases">
        <title>Genomic Encyclopedia of Type Strains, Phase IV (KMG-IV): sequencing the most valuable type-strain genomes for metagenomic binning, comparative biology and taxonomic classification.</title>
        <authorList>
            <person name="Goeker M."/>
        </authorList>
    </citation>
    <scope>NUCLEOTIDE SEQUENCE [LARGE SCALE GENOMIC DNA]</scope>
    <source>
        <strain evidence="1 2">DSM 24875</strain>
    </source>
</reference>
<dbReference type="Pfam" id="PF21973">
    <property type="entry name" value="DUF6925"/>
    <property type="match status" value="1"/>
</dbReference>
<sequence>MSAIVLSPEWIREELLNAGTSWSVGSFGAIAEFSRDPGEPLLAGADGSRPEAVTAKGGIRFDDLAGVQAIAYETTAKDADLWSHAVALCLPAHVCATSGRSVLTEIGPDRDALREADRDATLFDVGAGTLQVDVCVRTADPDLVRRLRACESQSVLEPESPALKAILEASPHRVFVARIGRVEVYQPIPSPDQKSPDGPHTHFLPKLLRARRTHSAASPIPEGWVPCAHMYPANPARDEMGRPTPFDLALHVRFQDILRAFGDPDLIALKDAVAEGVRQGLDPAALHGPKGRFATAARRVALRQIQAKEGASPALRLWREVFDRVADEASEDDEGKPQADHE</sequence>
<proteinExistence type="predicted"/>
<evidence type="ECO:0000313" key="1">
    <source>
        <dbReference type="EMBL" id="RBP13147.1"/>
    </source>
</evidence>
<comment type="caution">
    <text evidence="1">The sequence shown here is derived from an EMBL/GenBank/DDBJ whole genome shotgun (WGS) entry which is preliminary data.</text>
</comment>
<name>A0A366FEU7_9HYPH</name>
<evidence type="ECO:0000313" key="2">
    <source>
        <dbReference type="Proteomes" id="UP000253529"/>
    </source>
</evidence>
<dbReference type="Proteomes" id="UP000253529">
    <property type="component" value="Unassembled WGS sequence"/>
</dbReference>
<gene>
    <name evidence="1" type="ORF">DFR50_112117</name>
</gene>
<organism evidence="1 2">
    <name type="scientific">Roseiarcus fermentans</name>
    <dbReference type="NCBI Taxonomy" id="1473586"/>
    <lineage>
        <taxon>Bacteria</taxon>
        <taxon>Pseudomonadati</taxon>
        <taxon>Pseudomonadota</taxon>
        <taxon>Alphaproteobacteria</taxon>
        <taxon>Hyphomicrobiales</taxon>
        <taxon>Roseiarcaceae</taxon>
        <taxon>Roseiarcus</taxon>
    </lineage>
</organism>
<dbReference type="AlphaFoldDB" id="A0A366FEU7"/>
<dbReference type="OrthoDB" id="3569535at2"/>
<dbReference type="InterPro" id="IPR053838">
    <property type="entry name" value="DUF6925"/>
</dbReference>
<protein>
    <submittedName>
        <fullName evidence="1">Uncharacterized protein</fullName>
    </submittedName>
</protein>
<accession>A0A366FEU7</accession>
<dbReference type="RefSeq" id="WP_113889577.1">
    <property type="nucleotide sequence ID" value="NZ_QNRK01000012.1"/>
</dbReference>
<keyword evidence="2" id="KW-1185">Reference proteome</keyword>